<evidence type="ECO:0000256" key="1">
    <source>
        <dbReference type="ARBA" id="ARBA00022603"/>
    </source>
</evidence>
<evidence type="ECO:0000256" key="2">
    <source>
        <dbReference type="ARBA" id="ARBA00022679"/>
    </source>
</evidence>
<dbReference type="InterPro" id="IPR001525">
    <property type="entry name" value="C5_MeTfrase"/>
</dbReference>
<sequence length="286" mass="32872">MEEPWRILEFYSGIGAMRYSLIKAGVRGEVVEAFDINDRANDVYEHNFSHRPFQGNIQILTAADLDKYRARAWLLSPPCQPYTRQGLKKHSADARASSFIKILDLMPHMLQPPLLLFVENVVGFEISDTHKQLMEVLARLGFVTQEYILSPLQFGIPYSRPRYFCLAKRKPLSFQNSLSDNKLLWTPPYRKSESTGITETSQHAVENKEELQSVCEPIRSFLEKESLYSHQQEFVGVASEFRSEDVLADRTALEEIDTIETNTSQHGEEVRGSIKKQSFLHEYVVP</sequence>
<protein>
    <recommendedName>
        <fullName evidence="6">tRNA (Cytosine(38)-C(5))-methyltransferase</fullName>
    </recommendedName>
</protein>
<dbReference type="InterPro" id="IPR029063">
    <property type="entry name" value="SAM-dependent_MTases_sf"/>
</dbReference>
<dbReference type="PANTHER" id="PTHR46098:SF1">
    <property type="entry name" value="TRNA (CYTOSINE(38)-C(5))-METHYLTRANSFERASE"/>
    <property type="match status" value="1"/>
</dbReference>
<reference evidence="5" key="1">
    <citation type="submission" date="2020-07" db="EMBL/GenBank/DDBJ databases">
        <authorList>
            <person name="Lin J."/>
        </authorList>
    </citation>
    <scope>NUCLEOTIDE SEQUENCE</scope>
</reference>
<evidence type="ECO:0000256" key="3">
    <source>
        <dbReference type="ARBA" id="ARBA00022691"/>
    </source>
</evidence>
<proteinExistence type="inferred from homology"/>
<dbReference type="Gene3D" id="3.40.50.150">
    <property type="entry name" value="Vaccinia Virus protein VP39"/>
    <property type="match status" value="1"/>
</dbReference>
<keyword evidence="2 4" id="KW-0808">Transferase</keyword>
<dbReference type="GO" id="GO:0032259">
    <property type="term" value="P:methylation"/>
    <property type="evidence" value="ECO:0007669"/>
    <property type="project" value="UniProtKB-KW"/>
</dbReference>
<evidence type="ECO:0000313" key="5">
    <source>
        <dbReference type="EMBL" id="CAD1823999.1"/>
    </source>
</evidence>
<name>A0A6V7NZL6_ANACO</name>
<dbReference type="EMBL" id="LR862143">
    <property type="protein sequence ID" value="CAD1823999.1"/>
    <property type="molecule type" value="Genomic_DNA"/>
</dbReference>
<dbReference type="AlphaFoldDB" id="A0A6V7NZL6"/>
<dbReference type="Pfam" id="PF00145">
    <property type="entry name" value="DNA_methylase"/>
    <property type="match status" value="1"/>
</dbReference>
<organism evidence="5">
    <name type="scientific">Ananas comosus var. bracteatus</name>
    <name type="common">red pineapple</name>
    <dbReference type="NCBI Taxonomy" id="296719"/>
    <lineage>
        <taxon>Eukaryota</taxon>
        <taxon>Viridiplantae</taxon>
        <taxon>Streptophyta</taxon>
        <taxon>Embryophyta</taxon>
        <taxon>Tracheophyta</taxon>
        <taxon>Spermatophyta</taxon>
        <taxon>Magnoliopsida</taxon>
        <taxon>Liliopsida</taxon>
        <taxon>Poales</taxon>
        <taxon>Bromeliaceae</taxon>
        <taxon>Bromelioideae</taxon>
        <taxon>Ananas</taxon>
    </lineage>
</organism>
<keyword evidence="3 4" id="KW-0949">S-adenosyl-L-methionine</keyword>
<feature type="active site" evidence="4">
    <location>
        <position position="79"/>
    </location>
</feature>
<dbReference type="GO" id="GO:0008168">
    <property type="term" value="F:methyltransferase activity"/>
    <property type="evidence" value="ECO:0007669"/>
    <property type="project" value="UniProtKB-KW"/>
</dbReference>
<dbReference type="SUPFAM" id="SSF53335">
    <property type="entry name" value="S-adenosyl-L-methionine-dependent methyltransferases"/>
    <property type="match status" value="1"/>
</dbReference>
<gene>
    <name evidence="5" type="ORF">CB5_LOCUS7210</name>
</gene>
<dbReference type="InterPro" id="IPR050750">
    <property type="entry name" value="C5-MTase"/>
</dbReference>
<keyword evidence="1 4" id="KW-0489">Methyltransferase</keyword>
<evidence type="ECO:0008006" key="6">
    <source>
        <dbReference type="Google" id="ProtNLM"/>
    </source>
</evidence>
<dbReference type="PROSITE" id="PS51679">
    <property type="entry name" value="SAM_MT_C5"/>
    <property type="match status" value="1"/>
</dbReference>
<dbReference type="PRINTS" id="PR00105">
    <property type="entry name" value="C5METTRFRASE"/>
</dbReference>
<accession>A0A6V7NZL6</accession>
<evidence type="ECO:0000256" key="4">
    <source>
        <dbReference type="PROSITE-ProRule" id="PRU01016"/>
    </source>
</evidence>
<dbReference type="PANTHER" id="PTHR46098">
    <property type="entry name" value="TRNA (CYTOSINE(38)-C(5))-METHYLTRANSFERASE"/>
    <property type="match status" value="1"/>
</dbReference>
<dbReference type="GO" id="GO:0005634">
    <property type="term" value="C:nucleus"/>
    <property type="evidence" value="ECO:0007669"/>
    <property type="project" value="TreeGrafter"/>
</dbReference>
<comment type="similarity">
    <text evidence="4">Belongs to the class I-like SAM-binding methyltransferase superfamily. C5-methyltransferase family.</text>
</comment>